<evidence type="ECO:0000313" key="4">
    <source>
        <dbReference type="Proteomes" id="UP000177230"/>
    </source>
</evidence>
<dbReference type="InterPro" id="IPR028098">
    <property type="entry name" value="Glyco_trans_4-like_N"/>
</dbReference>
<dbReference type="PANTHER" id="PTHR12526:SF622">
    <property type="entry name" value="GLYCOSYLTRANSFERASE (GROUP I)"/>
    <property type="match status" value="1"/>
</dbReference>
<proteinExistence type="predicted"/>
<dbReference type="InterPro" id="IPR001296">
    <property type="entry name" value="Glyco_trans_1"/>
</dbReference>
<organism evidence="3 4">
    <name type="scientific">Candidatus Edwardsbacteria bacterium GWF2_54_11</name>
    <dbReference type="NCBI Taxonomy" id="1817851"/>
    <lineage>
        <taxon>Bacteria</taxon>
        <taxon>Candidatus Edwardsiibacteriota</taxon>
    </lineage>
</organism>
<evidence type="ECO:0000259" key="2">
    <source>
        <dbReference type="Pfam" id="PF13439"/>
    </source>
</evidence>
<dbReference type="Gene3D" id="3.40.50.2000">
    <property type="entry name" value="Glycogen Phosphorylase B"/>
    <property type="match status" value="2"/>
</dbReference>
<feature type="domain" description="Glycosyl transferase family 1" evidence="1">
    <location>
        <begin position="227"/>
        <end position="383"/>
    </location>
</feature>
<dbReference type="EMBL" id="MFFM01000011">
    <property type="protein sequence ID" value="OGF13869.1"/>
    <property type="molecule type" value="Genomic_DNA"/>
</dbReference>
<comment type="caution">
    <text evidence="3">The sequence shown here is derived from an EMBL/GenBank/DDBJ whole genome shotgun (WGS) entry which is preliminary data.</text>
</comment>
<evidence type="ECO:0000313" key="3">
    <source>
        <dbReference type="EMBL" id="OGF13869.1"/>
    </source>
</evidence>
<dbReference type="Pfam" id="PF00534">
    <property type="entry name" value="Glycos_transf_1"/>
    <property type="match status" value="1"/>
</dbReference>
<dbReference type="Proteomes" id="UP000177230">
    <property type="component" value="Unassembled WGS sequence"/>
</dbReference>
<name>A0A1F5RHI0_9BACT</name>
<dbReference type="Pfam" id="PF13439">
    <property type="entry name" value="Glyco_transf_4"/>
    <property type="match status" value="1"/>
</dbReference>
<evidence type="ECO:0000259" key="1">
    <source>
        <dbReference type="Pfam" id="PF00534"/>
    </source>
</evidence>
<reference evidence="3 4" key="1">
    <citation type="journal article" date="2016" name="Nat. Commun.">
        <title>Thousands of microbial genomes shed light on interconnected biogeochemical processes in an aquifer system.</title>
        <authorList>
            <person name="Anantharaman K."/>
            <person name="Brown C.T."/>
            <person name="Hug L.A."/>
            <person name="Sharon I."/>
            <person name="Castelle C.J."/>
            <person name="Probst A.J."/>
            <person name="Thomas B.C."/>
            <person name="Singh A."/>
            <person name="Wilkins M.J."/>
            <person name="Karaoz U."/>
            <person name="Brodie E.L."/>
            <person name="Williams K.H."/>
            <person name="Hubbard S.S."/>
            <person name="Banfield J.F."/>
        </authorList>
    </citation>
    <scope>NUCLEOTIDE SEQUENCE [LARGE SCALE GENOMIC DNA]</scope>
</reference>
<accession>A0A1F5RHI0</accession>
<dbReference type="GO" id="GO:0016757">
    <property type="term" value="F:glycosyltransferase activity"/>
    <property type="evidence" value="ECO:0007669"/>
    <property type="project" value="InterPro"/>
</dbReference>
<gene>
    <name evidence="3" type="ORF">A2024_10510</name>
</gene>
<dbReference type="AlphaFoldDB" id="A0A1F5RHI0"/>
<dbReference type="PANTHER" id="PTHR12526">
    <property type="entry name" value="GLYCOSYLTRANSFERASE"/>
    <property type="match status" value="1"/>
</dbReference>
<sequence length="425" mass="47922">MKRLLILNYYHPPQGGVHRVVKFIKYLPQNGWQPVVIAPHPRGIYRYDDSLSNDLRQAQVFRTGSLDPMHLSSSRIDPETVSRHRGLIELINNFFIPDNKIGWVPFAVQAALKIFRQEPFDAIFSSAPPFSSHLAGLSIKRLVSRPLICDFRDAWSQPNTLNRGYSSFRLHLNRRLEGLVVRQADMITAINAPILEGLQNIGLKKGSAKVVLPQGFDPLDFALSDTRPKSDKFTIAYTGSLTKYRRIDVLVRALRELLQSKPPLAKKIKIILAGVYKPEDLAIARQLGVSEYFEFRGHLAHDRIIEILEAATVLWFTIGREEGPTVSTSKVYEYLGARKPILASIPDSSPAAQLIRETGTGTVLDPDDHLGLAYQIGQLFHQWQNNRPVFHPDDKARHGYDRSLITQQLAAHLNRLVSKSPAPNL</sequence>
<protein>
    <submittedName>
        <fullName evidence="3">Uncharacterized protein</fullName>
    </submittedName>
</protein>
<feature type="domain" description="Glycosyltransferase subfamily 4-like N-terminal" evidence="2">
    <location>
        <begin position="15"/>
        <end position="211"/>
    </location>
</feature>
<dbReference type="SUPFAM" id="SSF53756">
    <property type="entry name" value="UDP-Glycosyltransferase/glycogen phosphorylase"/>
    <property type="match status" value="1"/>
</dbReference>